<organism evidence="2 3">
    <name type="scientific">Virgisporangium aurantiacum</name>
    <dbReference type="NCBI Taxonomy" id="175570"/>
    <lineage>
        <taxon>Bacteria</taxon>
        <taxon>Bacillati</taxon>
        <taxon>Actinomycetota</taxon>
        <taxon>Actinomycetes</taxon>
        <taxon>Micromonosporales</taxon>
        <taxon>Micromonosporaceae</taxon>
        <taxon>Virgisporangium</taxon>
    </lineage>
</organism>
<name>A0A8J3ZG75_9ACTN</name>
<dbReference type="Pfam" id="PF00583">
    <property type="entry name" value="Acetyltransf_1"/>
    <property type="match status" value="1"/>
</dbReference>
<evidence type="ECO:0000259" key="1">
    <source>
        <dbReference type="PROSITE" id="PS51186"/>
    </source>
</evidence>
<dbReference type="RefSeq" id="WP_204009616.1">
    <property type="nucleotide sequence ID" value="NZ_BOPG01000092.1"/>
</dbReference>
<accession>A0A8J3ZG75</accession>
<sequence>MDISPTMTVEPARPQDMATLTTIVRTSDAYDGHYRPLAAAQTLDVAYLNTNVVRVIRGPGGDVHGFYSLLLPGMGAEGEGELDFIFVANGLKRRGVGRALFDDMRVVARELELSLVHIVVHPPAEPFYLACGARRIGEIPPTGRATWTRPYLTLVP</sequence>
<dbReference type="InterPro" id="IPR000182">
    <property type="entry name" value="GNAT_dom"/>
</dbReference>
<dbReference type="SUPFAM" id="SSF55729">
    <property type="entry name" value="Acyl-CoA N-acyltransferases (Nat)"/>
    <property type="match status" value="1"/>
</dbReference>
<gene>
    <name evidence="2" type="ORF">Vau01_108600</name>
</gene>
<dbReference type="EMBL" id="BOPG01000092">
    <property type="protein sequence ID" value="GIJ63344.1"/>
    <property type="molecule type" value="Genomic_DNA"/>
</dbReference>
<protein>
    <submittedName>
        <fullName evidence="2">N-acetyltransferase</fullName>
    </submittedName>
</protein>
<dbReference type="GO" id="GO:0016747">
    <property type="term" value="F:acyltransferase activity, transferring groups other than amino-acyl groups"/>
    <property type="evidence" value="ECO:0007669"/>
    <property type="project" value="InterPro"/>
</dbReference>
<evidence type="ECO:0000313" key="2">
    <source>
        <dbReference type="EMBL" id="GIJ63344.1"/>
    </source>
</evidence>
<comment type="caution">
    <text evidence="2">The sequence shown here is derived from an EMBL/GenBank/DDBJ whole genome shotgun (WGS) entry which is preliminary data.</text>
</comment>
<proteinExistence type="predicted"/>
<dbReference type="Proteomes" id="UP000612585">
    <property type="component" value="Unassembled WGS sequence"/>
</dbReference>
<dbReference type="Gene3D" id="3.40.630.30">
    <property type="match status" value="1"/>
</dbReference>
<dbReference type="PROSITE" id="PS51186">
    <property type="entry name" value="GNAT"/>
    <property type="match status" value="1"/>
</dbReference>
<dbReference type="AlphaFoldDB" id="A0A8J3ZG75"/>
<dbReference type="CDD" id="cd04301">
    <property type="entry name" value="NAT_SF"/>
    <property type="match status" value="1"/>
</dbReference>
<keyword evidence="3" id="KW-1185">Reference proteome</keyword>
<feature type="domain" description="N-acetyltransferase" evidence="1">
    <location>
        <begin position="7"/>
        <end position="153"/>
    </location>
</feature>
<evidence type="ECO:0000313" key="3">
    <source>
        <dbReference type="Proteomes" id="UP000612585"/>
    </source>
</evidence>
<dbReference type="InterPro" id="IPR016181">
    <property type="entry name" value="Acyl_CoA_acyltransferase"/>
</dbReference>
<reference evidence="2" key="1">
    <citation type="submission" date="2021-01" db="EMBL/GenBank/DDBJ databases">
        <title>Whole genome shotgun sequence of Virgisporangium aurantiacum NBRC 16421.</title>
        <authorList>
            <person name="Komaki H."/>
            <person name="Tamura T."/>
        </authorList>
    </citation>
    <scope>NUCLEOTIDE SEQUENCE</scope>
    <source>
        <strain evidence="2">NBRC 16421</strain>
    </source>
</reference>